<dbReference type="EMBL" id="WVUK01000052">
    <property type="protein sequence ID" value="KAF7494611.1"/>
    <property type="molecule type" value="Genomic_DNA"/>
</dbReference>
<evidence type="ECO:0000313" key="5">
    <source>
        <dbReference type="Proteomes" id="UP000070412"/>
    </source>
</evidence>
<accession>A0A834VF67</accession>
<reference evidence="4" key="3">
    <citation type="submission" date="2022-06" db="UniProtKB">
        <authorList>
            <consortium name="EnsemblMetazoa"/>
        </authorList>
    </citation>
    <scope>IDENTIFICATION</scope>
</reference>
<protein>
    <submittedName>
        <fullName evidence="3 4">Uncharacterized protein</fullName>
    </submittedName>
</protein>
<feature type="region of interest" description="Disordered" evidence="1">
    <location>
        <begin position="287"/>
        <end position="338"/>
    </location>
</feature>
<proteinExistence type="predicted"/>
<name>A0A834VF67_SARSC</name>
<keyword evidence="2" id="KW-0732">Signal</keyword>
<organism evidence="3">
    <name type="scientific">Sarcoptes scabiei</name>
    <name type="common">Itch mite</name>
    <name type="synonym">Acarus scabiei</name>
    <dbReference type="NCBI Taxonomy" id="52283"/>
    <lineage>
        <taxon>Eukaryota</taxon>
        <taxon>Metazoa</taxon>
        <taxon>Ecdysozoa</taxon>
        <taxon>Arthropoda</taxon>
        <taxon>Chelicerata</taxon>
        <taxon>Arachnida</taxon>
        <taxon>Acari</taxon>
        <taxon>Acariformes</taxon>
        <taxon>Sarcoptiformes</taxon>
        <taxon>Astigmata</taxon>
        <taxon>Psoroptidia</taxon>
        <taxon>Sarcoptoidea</taxon>
        <taxon>Sarcoptidae</taxon>
        <taxon>Sarcoptinae</taxon>
        <taxon>Sarcoptes</taxon>
    </lineage>
</organism>
<feature type="chain" id="PRO_5038316227" evidence="2">
    <location>
        <begin position="25"/>
        <end position="414"/>
    </location>
</feature>
<dbReference type="OrthoDB" id="10661272at2759"/>
<sequence>MIVNRFSRTILILIFFTINSGACGSVSSRLSSLSLSPSQSSSFSSLNCFNQENSRRCHRKYHQPQHYQSYRRRDSCNNIRHNARQVNHNNDNFNNHFDANGDNPIEMNGGGVGSSGGGKNNGQLAWRKGNSSRLDSWPGSIHWNNNNNFNNDNNQNSDNSKLSKNGGHSDRNKSFQRFGPMKYGNRHRHSNNNHNNQNRNNNNNHWSNNENDGGGVISNGNGNNNNNLNEENNGQNSNTPTTESINDIEKFLVGKRKRRRRRRRRKRSALWMNPNLYYRRGIGRSLAGQNANSNQDSYEEDSNDSFGDGIYGNNYSDRDRENHQENGNGYGSIGRYGNQRNRFPFLQNRSNSRYGSNGLDSSSMIPFGGYQSNNAGNGYDSNRYLPFQQHNLFRNNNNNNNNHNPYNLRRFRLF</sequence>
<keyword evidence="5" id="KW-1185">Reference proteome</keyword>
<evidence type="ECO:0000313" key="3">
    <source>
        <dbReference type="EMBL" id="KAF7494611.1"/>
    </source>
</evidence>
<evidence type="ECO:0000256" key="1">
    <source>
        <dbReference type="SAM" id="MobiDB-lite"/>
    </source>
</evidence>
<feature type="compositionally biased region" description="Low complexity" evidence="1">
    <location>
        <begin position="144"/>
        <end position="165"/>
    </location>
</feature>
<feature type="compositionally biased region" description="Polar residues" evidence="1">
    <location>
        <begin position="287"/>
        <end position="296"/>
    </location>
</feature>
<dbReference type="AlphaFoldDB" id="A0A834VF67"/>
<feature type="region of interest" description="Disordered" evidence="1">
    <location>
        <begin position="88"/>
        <end position="267"/>
    </location>
</feature>
<evidence type="ECO:0000256" key="2">
    <source>
        <dbReference type="SAM" id="SignalP"/>
    </source>
</evidence>
<feature type="compositionally biased region" description="Basic residues" evidence="1">
    <location>
        <begin position="253"/>
        <end position="267"/>
    </location>
</feature>
<dbReference type="Proteomes" id="UP000070412">
    <property type="component" value="Unassembled WGS sequence"/>
</dbReference>
<reference evidence="3" key="2">
    <citation type="submission" date="2020-01" db="EMBL/GenBank/DDBJ databases">
        <authorList>
            <person name="Korhonen P.K.K."/>
            <person name="Guangxu M.G."/>
            <person name="Wang T.W."/>
            <person name="Stroehlein A.J.S."/>
            <person name="Young N.D."/>
            <person name="Ang C.-S.A."/>
            <person name="Fernando D.W.F."/>
            <person name="Lu H.L."/>
            <person name="Taylor S.T."/>
            <person name="Ehtesham M.E.M."/>
            <person name="Najaraj S.H.N."/>
            <person name="Harsha G.H.G."/>
            <person name="Madugundu A.M."/>
            <person name="Renuse S.R."/>
            <person name="Holt D.H."/>
            <person name="Pandey A.P."/>
            <person name="Papenfuss A.P."/>
            <person name="Gasser R.B.G."/>
            <person name="Fischer K.F."/>
        </authorList>
    </citation>
    <scope>NUCLEOTIDE SEQUENCE</scope>
    <source>
        <strain evidence="3">SSS_KF_BRIS2020</strain>
    </source>
</reference>
<feature type="compositionally biased region" description="Gly residues" evidence="1">
    <location>
        <begin position="108"/>
        <end position="120"/>
    </location>
</feature>
<evidence type="ECO:0000313" key="4">
    <source>
        <dbReference type="EnsemblMetazoa" id="KAF7494611.1"/>
    </source>
</evidence>
<reference evidence="5" key="1">
    <citation type="journal article" date="2020" name="PLoS Negl. Trop. Dis.">
        <title>High-quality nuclear genome for Sarcoptes scabiei-A critical resource for a neglected parasite.</title>
        <authorList>
            <person name="Korhonen P.K."/>
            <person name="Gasser R.B."/>
            <person name="Ma G."/>
            <person name="Wang T."/>
            <person name="Stroehlein A.J."/>
            <person name="Young N.D."/>
            <person name="Ang C.S."/>
            <person name="Fernando D.D."/>
            <person name="Lu H.C."/>
            <person name="Taylor S."/>
            <person name="Reynolds S.L."/>
            <person name="Mofiz E."/>
            <person name="Najaraj S.H."/>
            <person name="Gowda H."/>
            <person name="Madugundu A."/>
            <person name="Renuse S."/>
            <person name="Holt D."/>
            <person name="Pandey A."/>
            <person name="Papenfuss A.T."/>
            <person name="Fischer K."/>
        </authorList>
    </citation>
    <scope>NUCLEOTIDE SEQUENCE [LARGE SCALE GENOMIC DNA]</scope>
</reference>
<dbReference type="EnsemblMetazoa" id="SSS_1224s_mrna">
    <property type="protein sequence ID" value="KAF7494611.1"/>
    <property type="gene ID" value="SSS_1224"/>
</dbReference>
<feature type="compositionally biased region" description="Low complexity" evidence="1">
    <location>
        <begin position="192"/>
        <end position="211"/>
    </location>
</feature>
<feature type="compositionally biased region" description="Low complexity" evidence="1">
    <location>
        <begin position="88"/>
        <end position="103"/>
    </location>
</feature>
<feature type="signal peptide" evidence="2">
    <location>
        <begin position="1"/>
        <end position="24"/>
    </location>
</feature>
<feature type="compositionally biased region" description="Low complexity" evidence="1">
    <location>
        <begin position="218"/>
        <end position="238"/>
    </location>
</feature>
<gene>
    <name evidence="3" type="ORF">SSS_1224</name>
</gene>